<keyword evidence="1" id="KW-1133">Transmembrane helix</keyword>
<dbReference type="RefSeq" id="WP_068002380.1">
    <property type="nucleotide sequence ID" value="NZ_CP015596.1"/>
</dbReference>
<keyword evidence="1" id="KW-0812">Transmembrane</keyword>
<dbReference type="OrthoDB" id="4542680at2"/>
<accession>A0A172UUH8</accession>
<name>A0A172UUH8_9MYCO</name>
<dbReference type="AlphaFoldDB" id="A0A172UUH8"/>
<dbReference type="PANTHER" id="PTHR42305">
    <property type="entry name" value="MEMBRANE PROTEIN RV1733C-RELATED"/>
    <property type="match status" value="1"/>
</dbReference>
<protein>
    <recommendedName>
        <fullName evidence="4">Transmembrane protein</fullName>
    </recommendedName>
</protein>
<evidence type="ECO:0008006" key="4">
    <source>
        <dbReference type="Google" id="ProtNLM"/>
    </source>
</evidence>
<dbReference type="Proteomes" id="UP000077143">
    <property type="component" value="Chromosome"/>
</dbReference>
<keyword evidence="1" id="KW-0472">Membrane</keyword>
<feature type="transmembrane region" description="Helical" evidence="1">
    <location>
        <begin position="29"/>
        <end position="51"/>
    </location>
</feature>
<organism evidence="2 3">
    <name type="scientific">Mycobacterium adipatum</name>
    <dbReference type="NCBI Taxonomy" id="1682113"/>
    <lineage>
        <taxon>Bacteria</taxon>
        <taxon>Bacillati</taxon>
        <taxon>Actinomycetota</taxon>
        <taxon>Actinomycetes</taxon>
        <taxon>Mycobacteriales</taxon>
        <taxon>Mycobacteriaceae</taxon>
        <taxon>Mycobacterium</taxon>
    </lineage>
</organism>
<keyword evidence="3" id="KW-1185">Reference proteome</keyword>
<evidence type="ECO:0000313" key="3">
    <source>
        <dbReference type="Proteomes" id="UP000077143"/>
    </source>
</evidence>
<evidence type="ECO:0000313" key="2">
    <source>
        <dbReference type="EMBL" id="ANE82802.1"/>
    </source>
</evidence>
<feature type="transmembrane region" description="Helical" evidence="1">
    <location>
        <begin position="145"/>
        <end position="167"/>
    </location>
</feature>
<dbReference type="KEGG" id="madi:A7U43_10430"/>
<reference evidence="2 3" key="1">
    <citation type="submission" date="2016-05" db="EMBL/GenBank/DDBJ databases">
        <title>Complete genome sequence of a phthalic acid esters degrading Mycobacterium sp. YC-RL4.</title>
        <authorList>
            <person name="Ren L."/>
            <person name="Fan S."/>
            <person name="Ruth N."/>
            <person name="Jia Y."/>
            <person name="Wang J."/>
            <person name="Qiao C."/>
        </authorList>
    </citation>
    <scope>NUCLEOTIDE SEQUENCE [LARGE SCALE GENOMIC DNA]</scope>
    <source>
        <strain evidence="2 3">YC-RL4</strain>
    </source>
</reference>
<dbReference type="InterPro" id="IPR039708">
    <property type="entry name" value="MT1774/Rv1733c-like"/>
</dbReference>
<dbReference type="STRING" id="1682113.A7U43_10430"/>
<proteinExistence type="predicted"/>
<evidence type="ECO:0000256" key="1">
    <source>
        <dbReference type="SAM" id="Phobius"/>
    </source>
</evidence>
<dbReference type="PANTHER" id="PTHR42305:SF1">
    <property type="entry name" value="MEMBRANE PROTEIN RV1733C-RELATED"/>
    <property type="match status" value="1"/>
</dbReference>
<dbReference type="EMBL" id="CP015596">
    <property type="protein sequence ID" value="ANE82802.1"/>
    <property type="molecule type" value="Genomic_DNA"/>
</dbReference>
<gene>
    <name evidence="2" type="ORF">A7U43_10430</name>
</gene>
<sequence length="196" mass="20926">METFTLGWGRSWLVRLFGRNELIRGNDRLEACCAALAVLAVIVALPVSAAWGTHVKESRESIYAGQWQTRHQTAAVATEDATVDVEAAGRTLTVPARWTTGGRTHAAIVSPAGTVRAGDRFDIWVDESGDHVKAPTPLGRAVSDAIGSAVLSWLAVASTLALCTSLLHRRLTRARYGAWDRELDALAGDGGGRASH</sequence>